<feature type="domain" description="Major facilitator superfamily (MFS) profile" evidence="8">
    <location>
        <begin position="1"/>
        <end position="449"/>
    </location>
</feature>
<feature type="transmembrane region" description="Helical" evidence="7">
    <location>
        <begin position="334"/>
        <end position="354"/>
    </location>
</feature>
<dbReference type="Proteomes" id="UP000318571">
    <property type="component" value="Chromosome 12"/>
</dbReference>
<dbReference type="PANTHER" id="PTHR23505">
    <property type="entry name" value="SPINSTER"/>
    <property type="match status" value="1"/>
</dbReference>
<evidence type="ECO:0000256" key="6">
    <source>
        <dbReference type="ARBA" id="ARBA00024338"/>
    </source>
</evidence>
<dbReference type="GO" id="GO:0016020">
    <property type="term" value="C:membrane"/>
    <property type="evidence" value="ECO:0007669"/>
    <property type="project" value="UniProtKB-SubCell"/>
</dbReference>
<dbReference type="PANTHER" id="PTHR23505:SF96">
    <property type="entry name" value="LP14756P"/>
    <property type="match status" value="1"/>
</dbReference>
<dbReference type="AlphaFoldDB" id="A0A553PTF6"/>
<sequence>MLDYFSVFVLAILTLSYVVGELVHFMPGVLSQQMSQDLHYGDQKCFSTNSQNATVCLKIQNESQCELENPTCEFIYSGQGIEYQVLAGPAFSIPFTCGSLIWGAIAGQGPRPRLVGICTLLFSVCSGLFGVSRAYWQLVVLRVLCAFGESGLRPLASSILPDLVKPERLGLANGCFSLGIMFGYGLSFAMGNYFSLVTSLGWRACFALSFIAGSIVGIALLFIKDFGNREMRINETTALITQDDSKTTSKPLNCLSKFAEFKQTKMVLMLIAASLRQTGGESLSNNTQLYYDQYYPEVNPGLWLTTCSIVGGTSGLLLGGLLSDFAKRRMGIRARFWVLTASQLLSTPFAWAMLLLPPPWSYVALLLYYCLAETWLAILFAILIELTKPRNRAMTSAIFVFAMNNLAGLLSLLVDPLSKILSFRLALMIMWPSFIILGGLTFGISTLVK</sequence>
<dbReference type="InterPro" id="IPR044770">
    <property type="entry name" value="MFS_spinster-like"/>
</dbReference>
<keyword evidence="3 7" id="KW-0812">Transmembrane</keyword>
<evidence type="ECO:0000313" key="9">
    <source>
        <dbReference type="EMBL" id="TRY80972.1"/>
    </source>
</evidence>
<evidence type="ECO:0000259" key="8">
    <source>
        <dbReference type="PROSITE" id="PS50850"/>
    </source>
</evidence>
<protein>
    <recommendedName>
        <fullName evidence="8">Major facilitator superfamily (MFS) profile domain-containing protein</fullName>
    </recommendedName>
</protein>
<evidence type="ECO:0000313" key="10">
    <source>
        <dbReference type="Proteomes" id="UP000318571"/>
    </source>
</evidence>
<dbReference type="InterPro" id="IPR036259">
    <property type="entry name" value="MFS_trans_sf"/>
</dbReference>
<dbReference type="InterPro" id="IPR020846">
    <property type="entry name" value="MFS_dom"/>
</dbReference>
<feature type="transmembrane region" description="Helical" evidence="7">
    <location>
        <begin position="86"/>
        <end position="107"/>
    </location>
</feature>
<comment type="similarity">
    <text evidence="6">Belongs to the major facilitator superfamily. Spinster (TC 2.A.1.49) family.</text>
</comment>
<evidence type="ECO:0000256" key="2">
    <source>
        <dbReference type="ARBA" id="ARBA00022448"/>
    </source>
</evidence>
<feature type="transmembrane region" description="Helical" evidence="7">
    <location>
        <begin position="114"/>
        <end position="136"/>
    </location>
</feature>
<dbReference type="InterPro" id="IPR011701">
    <property type="entry name" value="MFS"/>
</dbReference>
<gene>
    <name evidence="9" type="ORF">TCAL_02968</name>
</gene>
<evidence type="ECO:0000256" key="7">
    <source>
        <dbReference type="SAM" id="Phobius"/>
    </source>
</evidence>
<dbReference type="GO" id="GO:0022857">
    <property type="term" value="F:transmembrane transporter activity"/>
    <property type="evidence" value="ECO:0007669"/>
    <property type="project" value="InterPro"/>
</dbReference>
<dbReference type="EMBL" id="VCGU01000001">
    <property type="protein sequence ID" value="TRY80972.1"/>
    <property type="molecule type" value="Genomic_DNA"/>
</dbReference>
<dbReference type="STRING" id="6832.A0A553PTF6"/>
<evidence type="ECO:0000256" key="4">
    <source>
        <dbReference type="ARBA" id="ARBA00022989"/>
    </source>
</evidence>
<keyword evidence="5 7" id="KW-0472">Membrane</keyword>
<accession>A0A553PTF6</accession>
<feature type="transmembrane region" description="Helical" evidence="7">
    <location>
        <begin position="426"/>
        <end position="448"/>
    </location>
</feature>
<keyword evidence="4 7" id="KW-1133">Transmembrane helix</keyword>
<feature type="transmembrane region" description="Helical" evidence="7">
    <location>
        <begin position="301"/>
        <end position="322"/>
    </location>
</feature>
<evidence type="ECO:0000256" key="1">
    <source>
        <dbReference type="ARBA" id="ARBA00004141"/>
    </source>
</evidence>
<feature type="transmembrane region" description="Helical" evidence="7">
    <location>
        <begin position="200"/>
        <end position="223"/>
    </location>
</feature>
<feature type="transmembrane region" description="Helical" evidence="7">
    <location>
        <begin position="396"/>
        <end position="414"/>
    </location>
</feature>
<evidence type="ECO:0000256" key="3">
    <source>
        <dbReference type="ARBA" id="ARBA00022692"/>
    </source>
</evidence>
<name>A0A553PTF6_TIGCA</name>
<feature type="transmembrane region" description="Helical" evidence="7">
    <location>
        <begin position="169"/>
        <end position="188"/>
    </location>
</feature>
<dbReference type="OMA" id="IADCYPL"/>
<dbReference type="Pfam" id="PF07690">
    <property type="entry name" value="MFS_1"/>
    <property type="match status" value="1"/>
</dbReference>
<comment type="subcellular location">
    <subcellularLocation>
        <location evidence="1">Membrane</location>
        <topology evidence="1">Multi-pass membrane protein</topology>
    </subcellularLocation>
</comment>
<reference evidence="9 10" key="1">
    <citation type="journal article" date="2018" name="Nat. Ecol. Evol.">
        <title>Genomic signatures of mitonuclear coevolution across populations of Tigriopus californicus.</title>
        <authorList>
            <person name="Barreto F.S."/>
            <person name="Watson E.T."/>
            <person name="Lima T.G."/>
            <person name="Willett C.S."/>
            <person name="Edmands S."/>
            <person name="Li W."/>
            <person name="Burton R.S."/>
        </authorList>
    </citation>
    <scope>NUCLEOTIDE SEQUENCE [LARGE SCALE GENOMIC DNA]</scope>
    <source>
        <strain evidence="9 10">San Diego</strain>
    </source>
</reference>
<dbReference type="Gene3D" id="1.20.1250.20">
    <property type="entry name" value="MFS general substrate transporter like domains"/>
    <property type="match status" value="1"/>
</dbReference>
<keyword evidence="2" id="KW-0813">Transport</keyword>
<evidence type="ECO:0000256" key="5">
    <source>
        <dbReference type="ARBA" id="ARBA00023136"/>
    </source>
</evidence>
<organism evidence="9 10">
    <name type="scientific">Tigriopus californicus</name>
    <name type="common">Marine copepod</name>
    <dbReference type="NCBI Taxonomy" id="6832"/>
    <lineage>
        <taxon>Eukaryota</taxon>
        <taxon>Metazoa</taxon>
        <taxon>Ecdysozoa</taxon>
        <taxon>Arthropoda</taxon>
        <taxon>Crustacea</taxon>
        <taxon>Multicrustacea</taxon>
        <taxon>Hexanauplia</taxon>
        <taxon>Copepoda</taxon>
        <taxon>Harpacticoida</taxon>
        <taxon>Harpacticidae</taxon>
        <taxon>Tigriopus</taxon>
    </lineage>
</organism>
<dbReference type="PROSITE" id="PS50850">
    <property type="entry name" value="MFS"/>
    <property type="match status" value="1"/>
</dbReference>
<feature type="transmembrane region" description="Helical" evidence="7">
    <location>
        <begin position="360"/>
        <end position="384"/>
    </location>
</feature>
<proteinExistence type="inferred from homology"/>
<keyword evidence="10" id="KW-1185">Reference proteome</keyword>
<dbReference type="SUPFAM" id="SSF103473">
    <property type="entry name" value="MFS general substrate transporter"/>
    <property type="match status" value="1"/>
</dbReference>
<comment type="caution">
    <text evidence="9">The sequence shown here is derived from an EMBL/GenBank/DDBJ whole genome shotgun (WGS) entry which is preliminary data.</text>
</comment>